<organism evidence="10 11">
    <name type="scientific">Epidermidibacterium keratini</name>
    <dbReference type="NCBI Taxonomy" id="1891644"/>
    <lineage>
        <taxon>Bacteria</taxon>
        <taxon>Bacillati</taxon>
        <taxon>Actinomycetota</taxon>
        <taxon>Actinomycetes</taxon>
        <taxon>Sporichthyales</taxon>
        <taxon>Sporichthyaceae</taxon>
        <taxon>Epidermidibacterium</taxon>
    </lineage>
</organism>
<feature type="domain" description="ABC transporter" evidence="8">
    <location>
        <begin position="344"/>
        <end position="565"/>
    </location>
</feature>
<evidence type="ECO:0000256" key="3">
    <source>
        <dbReference type="ARBA" id="ARBA00022741"/>
    </source>
</evidence>
<dbReference type="EMBL" id="CP047156">
    <property type="protein sequence ID" value="QHC00823.1"/>
    <property type="molecule type" value="Genomic_DNA"/>
</dbReference>
<keyword evidence="11" id="KW-1185">Reference proteome</keyword>
<sequence length="570" mass="59039">MTDGGTARLPIATAAQVRAEVGAVMRGRRRVLALAIVVLVLSAAAGLIAPAALGGMVDAVGAADATGRVIGLGVLMVVGALAEGLLLGLGVVLASRLAERLLAAVRERMVARALRLPQGMVERAGAGDLISRATDDVAMISEVAPRAVPAIGGAAFTIVTTLGGMAVLDWRFALAMLLILPVHVLAVRWYLHNAPQIYRAERAANADKAARLLAALRGVETVRAFNLEERERTAIGAASWRVAQWSLRTRIVQNGFFGRLNLAEFIGLAAILVTAFWLVRADAVTVGMATTAALFFMRLFDPINELLFVIDDLQSALASLSRIVGVDVATDDRAVDAPQPSGGIALRGVDFGYVPGHLVVRDVSLDVDPGEYVALVGASGAGKSTVGALLAGLRDPQRGSRTLAADAFVITQDVHVFAGTIRDNLLLAEPEASDEQLCEAMAAVGSDGLLTSLADGLDTEVGHGGLELPAAAAQSLALARVVLADPSVVILDEPSAEAGSAQAAVLDAAVERAIAGRAALVIVHRLSQAAAASRIVVMSAGRIIEQGTHDELLTAGGEYAALWAAWSRGR</sequence>
<dbReference type="Gene3D" id="1.20.1560.10">
    <property type="entry name" value="ABC transporter type 1, transmembrane domain"/>
    <property type="match status" value="1"/>
</dbReference>
<evidence type="ECO:0000259" key="8">
    <source>
        <dbReference type="PROSITE" id="PS50893"/>
    </source>
</evidence>
<keyword evidence="3" id="KW-0547">Nucleotide-binding</keyword>
<dbReference type="AlphaFoldDB" id="A0A7L4YPJ9"/>
<keyword evidence="5 7" id="KW-1133">Transmembrane helix</keyword>
<evidence type="ECO:0000259" key="9">
    <source>
        <dbReference type="PROSITE" id="PS50929"/>
    </source>
</evidence>
<dbReference type="GO" id="GO:0015421">
    <property type="term" value="F:ABC-type oligopeptide transporter activity"/>
    <property type="evidence" value="ECO:0007669"/>
    <property type="project" value="TreeGrafter"/>
</dbReference>
<dbReference type="Pfam" id="PF00005">
    <property type="entry name" value="ABC_tran"/>
    <property type="match status" value="1"/>
</dbReference>
<dbReference type="PROSITE" id="PS50893">
    <property type="entry name" value="ABC_TRANSPORTER_2"/>
    <property type="match status" value="1"/>
</dbReference>
<dbReference type="InterPro" id="IPR027417">
    <property type="entry name" value="P-loop_NTPase"/>
</dbReference>
<dbReference type="InterPro" id="IPR039421">
    <property type="entry name" value="Type_1_exporter"/>
</dbReference>
<proteinExistence type="predicted"/>
<feature type="transmembrane region" description="Helical" evidence="7">
    <location>
        <begin position="31"/>
        <end position="57"/>
    </location>
</feature>
<evidence type="ECO:0000256" key="5">
    <source>
        <dbReference type="ARBA" id="ARBA00022989"/>
    </source>
</evidence>
<evidence type="ECO:0000313" key="11">
    <source>
        <dbReference type="Proteomes" id="UP000463857"/>
    </source>
</evidence>
<accession>A0A7L4YPJ9</accession>
<comment type="subcellular location">
    <subcellularLocation>
        <location evidence="1">Cell membrane</location>
        <topology evidence="1">Multi-pass membrane protein</topology>
    </subcellularLocation>
</comment>
<dbReference type="InterPro" id="IPR003593">
    <property type="entry name" value="AAA+_ATPase"/>
</dbReference>
<dbReference type="PANTHER" id="PTHR43394">
    <property type="entry name" value="ATP-DEPENDENT PERMEASE MDL1, MITOCHONDRIAL"/>
    <property type="match status" value="1"/>
</dbReference>
<dbReference type="OrthoDB" id="9806127at2"/>
<reference evidence="10 11" key="1">
    <citation type="journal article" date="2018" name="Int. J. Syst. Evol. Microbiol.">
        <title>Epidermidibacterium keratini gen. nov., sp. nov., a member of the family Sporichthyaceae, isolated from keratin epidermis.</title>
        <authorList>
            <person name="Lee D.G."/>
            <person name="Trujillo M.E."/>
            <person name="Kang S."/>
            <person name="Nam J.J."/>
            <person name="Kim Y.J."/>
        </authorList>
    </citation>
    <scope>NUCLEOTIDE SEQUENCE [LARGE SCALE GENOMIC DNA]</scope>
    <source>
        <strain evidence="10 11">EPI-7</strain>
    </source>
</reference>
<dbReference type="InterPro" id="IPR011527">
    <property type="entry name" value="ABC1_TM_dom"/>
</dbReference>
<feature type="transmembrane region" description="Helical" evidence="7">
    <location>
        <begin position="147"/>
        <end position="166"/>
    </location>
</feature>
<gene>
    <name evidence="10" type="ORF">EK0264_11360</name>
</gene>
<name>A0A7L4YPJ9_9ACTN</name>
<dbReference type="GO" id="GO:0016887">
    <property type="term" value="F:ATP hydrolysis activity"/>
    <property type="evidence" value="ECO:0007669"/>
    <property type="project" value="InterPro"/>
</dbReference>
<feature type="transmembrane region" description="Helical" evidence="7">
    <location>
        <begin position="69"/>
        <end position="94"/>
    </location>
</feature>
<dbReference type="Pfam" id="PF00664">
    <property type="entry name" value="ABC_membrane"/>
    <property type="match status" value="1"/>
</dbReference>
<dbReference type="SUPFAM" id="SSF90123">
    <property type="entry name" value="ABC transporter transmembrane region"/>
    <property type="match status" value="1"/>
</dbReference>
<keyword evidence="2 7" id="KW-0812">Transmembrane</keyword>
<dbReference type="SUPFAM" id="SSF52540">
    <property type="entry name" value="P-loop containing nucleoside triphosphate hydrolases"/>
    <property type="match status" value="1"/>
</dbReference>
<evidence type="ECO:0000256" key="7">
    <source>
        <dbReference type="SAM" id="Phobius"/>
    </source>
</evidence>
<evidence type="ECO:0000256" key="6">
    <source>
        <dbReference type="ARBA" id="ARBA00023136"/>
    </source>
</evidence>
<protein>
    <submittedName>
        <fullName evidence="10">ATP-binding cassette domain-containing protein</fullName>
    </submittedName>
</protein>
<dbReference type="PANTHER" id="PTHR43394:SF1">
    <property type="entry name" value="ATP-BINDING CASSETTE SUB-FAMILY B MEMBER 10, MITOCHONDRIAL"/>
    <property type="match status" value="1"/>
</dbReference>
<dbReference type="GO" id="GO:0005524">
    <property type="term" value="F:ATP binding"/>
    <property type="evidence" value="ECO:0007669"/>
    <property type="project" value="UniProtKB-KW"/>
</dbReference>
<evidence type="ECO:0000256" key="2">
    <source>
        <dbReference type="ARBA" id="ARBA00022692"/>
    </source>
</evidence>
<dbReference type="RefSeq" id="WP_159545685.1">
    <property type="nucleotide sequence ID" value="NZ_CP047156.1"/>
</dbReference>
<dbReference type="Proteomes" id="UP000463857">
    <property type="component" value="Chromosome"/>
</dbReference>
<dbReference type="InterPro" id="IPR036640">
    <property type="entry name" value="ABC1_TM_sf"/>
</dbReference>
<feature type="transmembrane region" description="Helical" evidence="7">
    <location>
        <begin position="172"/>
        <end position="191"/>
    </location>
</feature>
<keyword evidence="6 7" id="KW-0472">Membrane</keyword>
<keyword evidence="4 10" id="KW-0067">ATP-binding</keyword>
<feature type="transmembrane region" description="Helical" evidence="7">
    <location>
        <begin position="256"/>
        <end position="277"/>
    </location>
</feature>
<feature type="domain" description="ABC transmembrane type-1" evidence="9">
    <location>
        <begin position="33"/>
        <end position="315"/>
    </location>
</feature>
<dbReference type="GO" id="GO:0005886">
    <property type="term" value="C:plasma membrane"/>
    <property type="evidence" value="ECO:0007669"/>
    <property type="project" value="UniProtKB-SubCell"/>
</dbReference>
<dbReference type="Gene3D" id="3.40.50.300">
    <property type="entry name" value="P-loop containing nucleotide triphosphate hydrolases"/>
    <property type="match status" value="1"/>
</dbReference>
<dbReference type="KEGG" id="eke:EK0264_11360"/>
<dbReference type="InParanoid" id="A0A7L4YPJ9"/>
<dbReference type="CDD" id="cd07346">
    <property type="entry name" value="ABC_6TM_exporters"/>
    <property type="match status" value="1"/>
</dbReference>
<dbReference type="SMART" id="SM00382">
    <property type="entry name" value="AAA"/>
    <property type="match status" value="1"/>
</dbReference>
<evidence type="ECO:0000313" key="10">
    <source>
        <dbReference type="EMBL" id="QHC00823.1"/>
    </source>
</evidence>
<evidence type="ECO:0000256" key="1">
    <source>
        <dbReference type="ARBA" id="ARBA00004651"/>
    </source>
</evidence>
<evidence type="ECO:0000256" key="4">
    <source>
        <dbReference type="ARBA" id="ARBA00022840"/>
    </source>
</evidence>
<dbReference type="PROSITE" id="PS50929">
    <property type="entry name" value="ABC_TM1F"/>
    <property type="match status" value="1"/>
</dbReference>
<dbReference type="InterPro" id="IPR003439">
    <property type="entry name" value="ABC_transporter-like_ATP-bd"/>
</dbReference>